<feature type="compositionally biased region" description="Polar residues" evidence="5">
    <location>
        <begin position="287"/>
        <end position="298"/>
    </location>
</feature>
<feature type="compositionally biased region" description="Low complexity" evidence="5">
    <location>
        <begin position="267"/>
        <end position="282"/>
    </location>
</feature>
<dbReference type="SMART" id="SM00138">
    <property type="entry name" value="MeTrc"/>
    <property type="match status" value="1"/>
</dbReference>
<dbReference type="Proteomes" id="UP000317093">
    <property type="component" value="Chromosome"/>
</dbReference>
<sequence length="424" mass="47536">MGLAFILDRLTGVIGLNVESIGVRSVERAVEERRRATGDDSIIHYARRVADDDEEFDQLVERLLVPESWFFRDVEPFRHLRHYLTYEWHPTHPHATLRLLSVGCASGEEPYSLAMTIMEAGIPHELFAIDAIDLCQAALARAREGRYGAMSFRGEDLSFRDRYFQRQGDRYQLAENVRQRVRFQRANLLGEQLPGIHGPYDVIFCRNLLIYLVPEAKRRALTTLSSLMRADGLLFVGHADPSPGQHFSCRGAAAFVHQLGSPKPSQSTPARRPVPSSTTRSRAAWRQLTTTSKASTLRQVPGPTPSPPSSSSPPRNGRGLAEAEQLANAGEIPQAVAACEKYLFQAPRDADAHYLLGILRTALDCDDLAEASFQQAVILNEHHYEAIVNLALLADRRGDLDVARELRERAERERNELRKASEQP</sequence>
<evidence type="ECO:0000256" key="2">
    <source>
        <dbReference type="ARBA" id="ARBA00022679"/>
    </source>
</evidence>
<evidence type="ECO:0000256" key="3">
    <source>
        <dbReference type="ARBA" id="ARBA00022691"/>
    </source>
</evidence>
<accession>A0A518B4E9</accession>
<dbReference type="AlphaFoldDB" id="A0A518B4E9"/>
<evidence type="ECO:0000256" key="5">
    <source>
        <dbReference type="SAM" id="MobiDB-lite"/>
    </source>
</evidence>
<name>A0A518B4E9_9BACT</name>
<feature type="region of interest" description="Disordered" evidence="5">
    <location>
        <begin position="259"/>
        <end position="320"/>
    </location>
</feature>
<evidence type="ECO:0000313" key="8">
    <source>
        <dbReference type="Proteomes" id="UP000317093"/>
    </source>
</evidence>
<organism evidence="7 8">
    <name type="scientific">Kolteria novifilia</name>
    <dbReference type="NCBI Taxonomy" id="2527975"/>
    <lineage>
        <taxon>Bacteria</taxon>
        <taxon>Pseudomonadati</taxon>
        <taxon>Planctomycetota</taxon>
        <taxon>Planctomycetia</taxon>
        <taxon>Kolteriales</taxon>
        <taxon>Kolteriaceae</taxon>
        <taxon>Kolteria</taxon>
    </lineage>
</organism>
<dbReference type="EMBL" id="CP036279">
    <property type="protein sequence ID" value="QDU61834.1"/>
    <property type="molecule type" value="Genomic_DNA"/>
</dbReference>
<evidence type="ECO:0000256" key="4">
    <source>
        <dbReference type="SAM" id="Coils"/>
    </source>
</evidence>
<dbReference type="KEGG" id="knv:Pan216_26990"/>
<dbReference type="InterPro" id="IPR029063">
    <property type="entry name" value="SAM-dependent_MTases_sf"/>
</dbReference>
<keyword evidence="8" id="KW-1185">Reference proteome</keyword>
<dbReference type="OrthoDB" id="288469at2"/>
<evidence type="ECO:0000313" key="7">
    <source>
        <dbReference type="EMBL" id="QDU61834.1"/>
    </source>
</evidence>
<dbReference type="InterPro" id="IPR050903">
    <property type="entry name" value="Bact_Chemotaxis_MeTrfase"/>
</dbReference>
<dbReference type="SUPFAM" id="SSF53335">
    <property type="entry name" value="S-adenosyl-L-methionine-dependent methyltransferases"/>
    <property type="match status" value="1"/>
</dbReference>
<evidence type="ECO:0000259" key="6">
    <source>
        <dbReference type="PROSITE" id="PS50123"/>
    </source>
</evidence>
<keyword evidence="2 7" id="KW-0808">Transferase</keyword>
<feature type="domain" description="CheR-type methyltransferase" evidence="6">
    <location>
        <begin position="15"/>
        <end position="240"/>
    </location>
</feature>
<dbReference type="Gene3D" id="1.25.40.10">
    <property type="entry name" value="Tetratricopeptide repeat domain"/>
    <property type="match status" value="1"/>
</dbReference>
<dbReference type="EC" id="2.1.1.-" evidence="7"/>
<proteinExistence type="predicted"/>
<dbReference type="PANTHER" id="PTHR24422">
    <property type="entry name" value="CHEMOTAXIS PROTEIN METHYLTRANSFERASE"/>
    <property type="match status" value="1"/>
</dbReference>
<dbReference type="PROSITE" id="PS50123">
    <property type="entry name" value="CHER"/>
    <property type="match status" value="1"/>
</dbReference>
<dbReference type="InterPro" id="IPR011990">
    <property type="entry name" value="TPR-like_helical_dom_sf"/>
</dbReference>
<keyword evidence="1 7" id="KW-0489">Methyltransferase</keyword>
<dbReference type="GO" id="GO:0032259">
    <property type="term" value="P:methylation"/>
    <property type="evidence" value="ECO:0007669"/>
    <property type="project" value="UniProtKB-KW"/>
</dbReference>
<evidence type="ECO:0000256" key="1">
    <source>
        <dbReference type="ARBA" id="ARBA00022603"/>
    </source>
</evidence>
<protein>
    <submittedName>
        <fullName evidence="7">Putative biofilm formation methyltransferase WspC</fullName>
        <ecNumber evidence="7">2.1.1.-</ecNumber>
    </submittedName>
</protein>
<dbReference type="Pfam" id="PF01739">
    <property type="entry name" value="CheR"/>
    <property type="match status" value="1"/>
</dbReference>
<keyword evidence="3" id="KW-0949">S-adenosyl-L-methionine</keyword>
<dbReference type="RefSeq" id="WP_145258378.1">
    <property type="nucleotide sequence ID" value="NZ_CP036279.1"/>
</dbReference>
<dbReference type="InterPro" id="IPR000780">
    <property type="entry name" value="CheR_MeTrfase"/>
</dbReference>
<feature type="compositionally biased region" description="Pro residues" evidence="5">
    <location>
        <begin position="302"/>
        <end position="311"/>
    </location>
</feature>
<dbReference type="InterPro" id="IPR022642">
    <property type="entry name" value="CheR_C"/>
</dbReference>
<gene>
    <name evidence="7" type="primary">wspC</name>
    <name evidence="7" type="ORF">Pan216_26990</name>
</gene>
<dbReference type="PRINTS" id="PR00996">
    <property type="entry name" value="CHERMTFRASE"/>
</dbReference>
<dbReference type="GO" id="GO:0008757">
    <property type="term" value="F:S-adenosylmethionine-dependent methyltransferase activity"/>
    <property type="evidence" value="ECO:0007669"/>
    <property type="project" value="InterPro"/>
</dbReference>
<reference evidence="7 8" key="1">
    <citation type="submission" date="2019-02" db="EMBL/GenBank/DDBJ databases">
        <title>Deep-cultivation of Planctomycetes and their phenomic and genomic characterization uncovers novel biology.</title>
        <authorList>
            <person name="Wiegand S."/>
            <person name="Jogler M."/>
            <person name="Boedeker C."/>
            <person name="Pinto D."/>
            <person name="Vollmers J."/>
            <person name="Rivas-Marin E."/>
            <person name="Kohn T."/>
            <person name="Peeters S.H."/>
            <person name="Heuer A."/>
            <person name="Rast P."/>
            <person name="Oberbeckmann S."/>
            <person name="Bunk B."/>
            <person name="Jeske O."/>
            <person name="Meyerdierks A."/>
            <person name="Storesund J.E."/>
            <person name="Kallscheuer N."/>
            <person name="Luecker S."/>
            <person name="Lage O.M."/>
            <person name="Pohl T."/>
            <person name="Merkel B.J."/>
            <person name="Hornburger P."/>
            <person name="Mueller R.-W."/>
            <person name="Bruemmer F."/>
            <person name="Labrenz M."/>
            <person name="Spormann A.M."/>
            <person name="Op den Camp H."/>
            <person name="Overmann J."/>
            <person name="Amann R."/>
            <person name="Jetten M.S.M."/>
            <person name="Mascher T."/>
            <person name="Medema M.H."/>
            <person name="Devos D.P."/>
            <person name="Kaster A.-K."/>
            <person name="Ovreas L."/>
            <person name="Rohde M."/>
            <person name="Galperin M.Y."/>
            <person name="Jogler C."/>
        </authorList>
    </citation>
    <scope>NUCLEOTIDE SEQUENCE [LARGE SCALE GENOMIC DNA]</scope>
    <source>
        <strain evidence="7 8">Pan216</strain>
    </source>
</reference>
<dbReference type="Gene3D" id="3.40.50.150">
    <property type="entry name" value="Vaccinia Virus protein VP39"/>
    <property type="match status" value="1"/>
</dbReference>
<dbReference type="PANTHER" id="PTHR24422:SF19">
    <property type="entry name" value="CHEMOTAXIS PROTEIN METHYLTRANSFERASE"/>
    <property type="match status" value="1"/>
</dbReference>
<feature type="coiled-coil region" evidence="4">
    <location>
        <begin position="393"/>
        <end position="423"/>
    </location>
</feature>
<keyword evidence="4" id="KW-0175">Coiled coil</keyword>
<dbReference type="SUPFAM" id="SSF48452">
    <property type="entry name" value="TPR-like"/>
    <property type="match status" value="1"/>
</dbReference>